<feature type="compositionally biased region" description="Basic and acidic residues" evidence="1">
    <location>
        <begin position="146"/>
        <end position="156"/>
    </location>
</feature>
<name>A0A2S8FWU1_9BACT</name>
<sequence>MLVIRKTLLTIAFLGAVSLAGCGGEAGQEMGLVNGTITKGGAPLVGASLEFYPEGDGAASYGKSDEQGNFTLRYSTGKPGALVGEHKVTVIGGTTKGGSTAGPSEGLATLTEGDAAPKPMGAPGAGGSKRGGSPKPVEGITATVKPGDDNHIVIEL</sequence>
<dbReference type="AlphaFoldDB" id="A0A2S8FWU1"/>
<reference evidence="3 4" key="1">
    <citation type="submission" date="2018-02" db="EMBL/GenBank/DDBJ databases">
        <title>Comparative genomes isolates from brazilian mangrove.</title>
        <authorList>
            <person name="Araujo J.E."/>
            <person name="Taketani R.G."/>
            <person name="Silva M.C.P."/>
            <person name="Loureco M.V."/>
            <person name="Andreote F.D."/>
        </authorList>
    </citation>
    <scope>NUCLEOTIDE SEQUENCE [LARGE SCALE GENOMIC DNA]</scope>
    <source>
        <strain evidence="3 4">NAP PRIS-MGV</strain>
    </source>
</reference>
<gene>
    <name evidence="3" type="ORF">C5Y98_11695</name>
</gene>
<dbReference type="RefSeq" id="WP_146118590.1">
    <property type="nucleotide sequence ID" value="NZ_PUIB01000012.1"/>
</dbReference>
<dbReference type="PROSITE" id="PS51257">
    <property type="entry name" value="PROKAR_LIPOPROTEIN"/>
    <property type="match status" value="1"/>
</dbReference>
<accession>A0A2S8FWU1</accession>
<feature type="chain" id="PRO_5015423974" description="Carboxypeptidase regulatory-like domain-containing protein" evidence="2">
    <location>
        <begin position="21"/>
        <end position="156"/>
    </location>
</feature>
<organism evidence="3 4">
    <name type="scientific">Blastopirellula marina</name>
    <dbReference type="NCBI Taxonomy" id="124"/>
    <lineage>
        <taxon>Bacteria</taxon>
        <taxon>Pseudomonadati</taxon>
        <taxon>Planctomycetota</taxon>
        <taxon>Planctomycetia</taxon>
        <taxon>Pirellulales</taxon>
        <taxon>Pirellulaceae</taxon>
        <taxon>Blastopirellula</taxon>
    </lineage>
</organism>
<evidence type="ECO:0000313" key="3">
    <source>
        <dbReference type="EMBL" id="PQO36651.1"/>
    </source>
</evidence>
<comment type="caution">
    <text evidence="3">The sequence shown here is derived from an EMBL/GenBank/DDBJ whole genome shotgun (WGS) entry which is preliminary data.</text>
</comment>
<evidence type="ECO:0008006" key="5">
    <source>
        <dbReference type="Google" id="ProtNLM"/>
    </source>
</evidence>
<evidence type="ECO:0000313" key="4">
    <source>
        <dbReference type="Proteomes" id="UP000239388"/>
    </source>
</evidence>
<evidence type="ECO:0000256" key="1">
    <source>
        <dbReference type="SAM" id="MobiDB-lite"/>
    </source>
</evidence>
<dbReference type="Proteomes" id="UP000239388">
    <property type="component" value="Unassembled WGS sequence"/>
</dbReference>
<keyword evidence="2" id="KW-0732">Signal</keyword>
<dbReference type="OrthoDB" id="283220at2"/>
<evidence type="ECO:0000256" key="2">
    <source>
        <dbReference type="SAM" id="SignalP"/>
    </source>
</evidence>
<dbReference type="EMBL" id="PUIB01000012">
    <property type="protein sequence ID" value="PQO36651.1"/>
    <property type="molecule type" value="Genomic_DNA"/>
</dbReference>
<proteinExistence type="predicted"/>
<feature type="region of interest" description="Disordered" evidence="1">
    <location>
        <begin position="93"/>
        <end position="156"/>
    </location>
</feature>
<protein>
    <recommendedName>
        <fullName evidence="5">Carboxypeptidase regulatory-like domain-containing protein</fullName>
    </recommendedName>
</protein>
<feature type="signal peptide" evidence="2">
    <location>
        <begin position="1"/>
        <end position="20"/>
    </location>
</feature>